<comment type="caution">
    <text evidence="10">The sequence shown here is derived from an EMBL/GenBank/DDBJ whole genome shotgun (WGS) entry which is preliminary data.</text>
</comment>
<evidence type="ECO:0000256" key="1">
    <source>
        <dbReference type="ARBA" id="ARBA00001946"/>
    </source>
</evidence>
<accession>A0A7V7QK16</accession>
<evidence type="ECO:0000256" key="7">
    <source>
        <dbReference type="ARBA" id="ARBA00023209"/>
    </source>
</evidence>
<evidence type="ECO:0000256" key="3">
    <source>
        <dbReference type="ARBA" id="ARBA00022679"/>
    </source>
</evidence>
<evidence type="ECO:0000256" key="6">
    <source>
        <dbReference type="ARBA" id="ARBA00022840"/>
    </source>
</evidence>
<feature type="domain" description="DAGKc" evidence="9">
    <location>
        <begin position="7"/>
        <end position="140"/>
    </location>
</feature>
<evidence type="ECO:0000256" key="8">
    <source>
        <dbReference type="ARBA" id="ARBA00023264"/>
    </source>
</evidence>
<sequence>MSGQRRRLSYMLYFIVNLHSKSGYAKVIWKQVKKELKKENINYKVFFTEYKGHATWLAKELTSNHQKLRLVVLGGDGTVNEVVGGILNFKNVTLGYIPTGSSNDLARSLRLPSSPKEAIFNILNPKYFVHLDIGEVKAKNKARRFIVSSGMGFDAAICQEALDSQLKKTLNKLKLGKLTYVVLALKQIIMFQTVNVEVTIDETYKRNYKRIYFISSHIHKYEGGGLMLCPNASYQDGKIDVCVVKNISKVKLLFFLPTAYFGKHTRFQAVDMMRCKKLRLKASKKLHVHTDGEIFGIQDEVLVHTLNEKLTMITGNIF</sequence>
<dbReference type="PANTHER" id="PTHR12358:SF54">
    <property type="entry name" value="SPHINGOSINE KINASE RELATED PROTEIN"/>
    <property type="match status" value="1"/>
</dbReference>
<gene>
    <name evidence="10" type="ORF">F7O84_11040</name>
</gene>
<keyword evidence="3" id="KW-0808">Transferase</keyword>
<evidence type="ECO:0000313" key="11">
    <source>
        <dbReference type="Proteomes" id="UP000461768"/>
    </source>
</evidence>
<evidence type="ECO:0000313" key="10">
    <source>
        <dbReference type="EMBL" id="KAB1438087.1"/>
    </source>
</evidence>
<dbReference type="GO" id="GO:0016301">
    <property type="term" value="F:kinase activity"/>
    <property type="evidence" value="ECO:0007669"/>
    <property type="project" value="UniProtKB-KW"/>
</dbReference>
<name>A0A7V7QK16_9FIRM</name>
<dbReference type="Gene3D" id="3.40.50.10330">
    <property type="entry name" value="Probable inorganic polyphosphate/atp-NAD kinase, domain 1"/>
    <property type="match status" value="1"/>
</dbReference>
<dbReference type="PANTHER" id="PTHR12358">
    <property type="entry name" value="SPHINGOSINE KINASE"/>
    <property type="match status" value="1"/>
</dbReference>
<evidence type="ECO:0000259" key="9">
    <source>
        <dbReference type="PROSITE" id="PS50146"/>
    </source>
</evidence>
<protein>
    <submittedName>
        <fullName evidence="10">Diacylglycerol kinase family lipid kinase</fullName>
    </submittedName>
</protein>
<dbReference type="AlphaFoldDB" id="A0A7V7QK16"/>
<keyword evidence="8" id="KW-1208">Phospholipid metabolism</keyword>
<keyword evidence="11" id="KW-1185">Reference proteome</keyword>
<reference evidence="10 11" key="1">
    <citation type="submission" date="2019-09" db="EMBL/GenBank/DDBJ databases">
        <authorList>
            <person name="Valk L.C."/>
        </authorList>
    </citation>
    <scope>NUCLEOTIDE SEQUENCE [LARGE SCALE GENOMIC DNA]</scope>
    <source>
        <strain evidence="10">GalUA</strain>
    </source>
</reference>
<evidence type="ECO:0000256" key="4">
    <source>
        <dbReference type="ARBA" id="ARBA00022741"/>
    </source>
</evidence>
<organism evidence="10 11">
    <name type="scientific">Candidatus Galacturonatibacter soehngenii</name>
    <dbReference type="NCBI Taxonomy" id="2307010"/>
    <lineage>
        <taxon>Bacteria</taxon>
        <taxon>Bacillati</taxon>
        <taxon>Bacillota</taxon>
        <taxon>Clostridia</taxon>
        <taxon>Lachnospirales</taxon>
        <taxon>Lachnospiraceae</taxon>
        <taxon>Candidatus Galacturonatibacter</taxon>
    </lineage>
</organism>
<dbReference type="Pfam" id="PF00781">
    <property type="entry name" value="DAGK_cat"/>
    <property type="match status" value="1"/>
</dbReference>
<dbReference type="InterPro" id="IPR016064">
    <property type="entry name" value="NAD/diacylglycerol_kinase_sf"/>
</dbReference>
<keyword evidence="4" id="KW-0547">Nucleotide-binding</keyword>
<dbReference type="GO" id="GO:0005524">
    <property type="term" value="F:ATP binding"/>
    <property type="evidence" value="ECO:0007669"/>
    <property type="project" value="UniProtKB-KW"/>
</dbReference>
<keyword evidence="7" id="KW-0444">Lipid biosynthesis</keyword>
<dbReference type="InterPro" id="IPR017438">
    <property type="entry name" value="ATP-NAD_kinase_N"/>
</dbReference>
<comment type="similarity">
    <text evidence="2">Belongs to the diacylglycerol/lipid kinase family.</text>
</comment>
<keyword evidence="7" id="KW-0594">Phospholipid biosynthesis</keyword>
<dbReference type="Proteomes" id="UP000461768">
    <property type="component" value="Unassembled WGS sequence"/>
</dbReference>
<dbReference type="Gene3D" id="2.60.200.40">
    <property type="match status" value="1"/>
</dbReference>
<dbReference type="EMBL" id="WAGX01000005">
    <property type="protein sequence ID" value="KAB1438087.1"/>
    <property type="molecule type" value="Genomic_DNA"/>
</dbReference>
<dbReference type="Pfam" id="PF19279">
    <property type="entry name" value="YegS_C"/>
    <property type="match status" value="1"/>
</dbReference>
<dbReference type="InterPro" id="IPR045540">
    <property type="entry name" value="YegS/DAGK_C"/>
</dbReference>
<reference evidence="10 11" key="2">
    <citation type="submission" date="2020-02" db="EMBL/GenBank/DDBJ databases">
        <title>Candidatus Galacturonibacter soehngenii shows hetero-acetogenic catabolism of galacturonic acid but lacks a canonical carbon monoxide dehydrogenase/acetyl-CoA synthase complex.</title>
        <authorList>
            <person name="Diender M."/>
            <person name="Stouten G.R."/>
            <person name="Petersen J.F."/>
            <person name="Nielsen P.H."/>
            <person name="Dueholm M.S."/>
            <person name="Pronk J.T."/>
            <person name="Van Loosdrecht M.C.M."/>
        </authorList>
    </citation>
    <scope>NUCLEOTIDE SEQUENCE [LARGE SCALE GENOMIC DNA]</scope>
    <source>
        <strain evidence="10">GalUA</strain>
    </source>
</reference>
<proteinExistence type="inferred from homology"/>
<evidence type="ECO:0000256" key="5">
    <source>
        <dbReference type="ARBA" id="ARBA00022777"/>
    </source>
</evidence>
<dbReference type="GO" id="GO:0008654">
    <property type="term" value="P:phospholipid biosynthetic process"/>
    <property type="evidence" value="ECO:0007669"/>
    <property type="project" value="UniProtKB-KW"/>
</dbReference>
<evidence type="ECO:0000256" key="2">
    <source>
        <dbReference type="ARBA" id="ARBA00005983"/>
    </source>
</evidence>
<dbReference type="InterPro" id="IPR005218">
    <property type="entry name" value="Diacylglycerol/lipid_kinase"/>
</dbReference>
<dbReference type="NCBIfam" id="TIGR00147">
    <property type="entry name" value="YegS/Rv2252/BmrU family lipid kinase"/>
    <property type="match status" value="1"/>
</dbReference>
<comment type="cofactor">
    <cofactor evidence="1">
        <name>Mg(2+)</name>
        <dbReference type="ChEBI" id="CHEBI:18420"/>
    </cofactor>
</comment>
<keyword evidence="5 10" id="KW-0418">Kinase</keyword>
<dbReference type="InterPro" id="IPR050187">
    <property type="entry name" value="Lipid_Phosphate_FormReg"/>
</dbReference>
<dbReference type="SMART" id="SM00046">
    <property type="entry name" value="DAGKc"/>
    <property type="match status" value="1"/>
</dbReference>
<dbReference type="InterPro" id="IPR001206">
    <property type="entry name" value="Diacylglycerol_kinase_cat_dom"/>
</dbReference>
<dbReference type="PROSITE" id="PS50146">
    <property type="entry name" value="DAGK"/>
    <property type="match status" value="1"/>
</dbReference>
<dbReference type="OrthoDB" id="9786026at2"/>
<keyword evidence="7" id="KW-0443">Lipid metabolism</keyword>
<dbReference type="SUPFAM" id="SSF111331">
    <property type="entry name" value="NAD kinase/diacylglycerol kinase-like"/>
    <property type="match status" value="1"/>
</dbReference>
<keyword evidence="6" id="KW-0067">ATP-binding</keyword>